<dbReference type="Pfam" id="PF00239">
    <property type="entry name" value="Resolvase"/>
    <property type="match status" value="1"/>
</dbReference>
<evidence type="ECO:0000259" key="1">
    <source>
        <dbReference type="Pfam" id="PF00239"/>
    </source>
</evidence>
<protein>
    <submittedName>
        <fullName evidence="2">Site-specific recombinase, resolvase family</fullName>
    </submittedName>
</protein>
<evidence type="ECO:0000313" key="2">
    <source>
        <dbReference type="EMBL" id="VAY87722.1"/>
    </source>
</evidence>
<dbReference type="SUPFAM" id="SSF53041">
    <property type="entry name" value="Resolvase-like"/>
    <property type="match status" value="1"/>
</dbReference>
<dbReference type="AlphaFoldDB" id="A0A3B1E6C9"/>
<gene>
    <name evidence="2" type="ORF">MNB_ARC-1_1012</name>
</gene>
<dbReference type="GO" id="GO:0000150">
    <property type="term" value="F:DNA strand exchange activity"/>
    <property type="evidence" value="ECO:0007669"/>
    <property type="project" value="InterPro"/>
</dbReference>
<reference evidence="2" key="1">
    <citation type="submission" date="2018-10" db="EMBL/GenBank/DDBJ databases">
        <authorList>
            <person name="Aoki K."/>
        </authorList>
    </citation>
    <scope>NUCLEOTIDE SEQUENCE</scope>
</reference>
<dbReference type="GO" id="GO:0003677">
    <property type="term" value="F:DNA binding"/>
    <property type="evidence" value="ECO:0007669"/>
    <property type="project" value="InterPro"/>
</dbReference>
<dbReference type="InterPro" id="IPR006119">
    <property type="entry name" value="Resolv_N"/>
</dbReference>
<feature type="domain" description="Resolvase/invertase-type recombinase catalytic" evidence="1">
    <location>
        <begin position="8"/>
        <end position="141"/>
    </location>
</feature>
<proteinExistence type="predicted"/>
<dbReference type="InterPro" id="IPR036162">
    <property type="entry name" value="Resolvase-like_N_sf"/>
</dbReference>
<dbReference type="Gene3D" id="3.40.50.1390">
    <property type="entry name" value="Resolvase, N-terminal catalytic domain"/>
    <property type="match status" value="1"/>
</dbReference>
<dbReference type="EMBL" id="UOYO01000028">
    <property type="protein sequence ID" value="VAY87722.1"/>
    <property type="molecule type" value="Genomic_DNA"/>
</dbReference>
<name>A0A3B1E6C9_9ZZZZ</name>
<sequence length="218" mass="24900">MIYKGIVSKECIKNDLDNQKINISKYVENNNLSLSSIVFLCKKDKDIPKDTYLKEMLNPKDICIIDHPLVLGGSIVEFFKIMEVLYKNEIKVIFIECDGLSTNLINSSLICAMYSDIIKVQKDITSYRTKLGLEATKKKGVKLGRPKGSRNQTRLLDDFRDEILDGLNNGLSSHKILVNINKKTKRKLTYPSIKYFIDSDKELLKARENFNSNSLLGK</sequence>
<accession>A0A3B1E6C9</accession>
<organism evidence="2">
    <name type="scientific">hydrothermal vent metagenome</name>
    <dbReference type="NCBI Taxonomy" id="652676"/>
    <lineage>
        <taxon>unclassified sequences</taxon>
        <taxon>metagenomes</taxon>
        <taxon>ecological metagenomes</taxon>
    </lineage>
</organism>